<evidence type="ECO:0000259" key="2">
    <source>
        <dbReference type="PROSITE" id="PS50102"/>
    </source>
</evidence>
<dbReference type="GeneID" id="106173816"/>
<dbReference type="GO" id="GO:0005730">
    <property type="term" value="C:nucleolus"/>
    <property type="evidence" value="ECO:0007669"/>
    <property type="project" value="TreeGrafter"/>
</dbReference>
<dbReference type="InterPro" id="IPR040224">
    <property type="entry name" value="RDM1"/>
</dbReference>
<dbReference type="InterPro" id="IPR035979">
    <property type="entry name" value="RBD_domain_sf"/>
</dbReference>
<dbReference type="AlphaFoldDB" id="A0A1S3JKT9"/>
<dbReference type="SUPFAM" id="SSF54768">
    <property type="entry name" value="dsRNA-binding domain-like"/>
    <property type="match status" value="1"/>
</dbReference>
<keyword evidence="3" id="KW-1185">Reference proteome</keyword>
<gene>
    <name evidence="4" type="primary">LOC106173816</name>
</gene>
<protein>
    <submittedName>
        <fullName evidence="4">RAD52 motif-containing protein 1-like</fullName>
    </submittedName>
</protein>
<dbReference type="Gene3D" id="3.30.70.330">
    <property type="match status" value="1"/>
</dbReference>
<dbReference type="PANTHER" id="PTHR31164">
    <property type="entry name" value="RAD52 MOTIF-CONTAINING PROTEIN 1"/>
    <property type="match status" value="1"/>
</dbReference>
<dbReference type="GO" id="GO:0006310">
    <property type="term" value="P:DNA recombination"/>
    <property type="evidence" value="ECO:0007669"/>
    <property type="project" value="UniProtKB-ARBA"/>
</dbReference>
<dbReference type="PANTHER" id="PTHR31164:SF1">
    <property type="entry name" value="RAD52 MOTIF-CONTAINING PROTEIN 1"/>
    <property type="match status" value="1"/>
</dbReference>
<evidence type="ECO:0000256" key="1">
    <source>
        <dbReference type="PROSITE-ProRule" id="PRU00176"/>
    </source>
</evidence>
<dbReference type="InterPro" id="IPR057652">
    <property type="entry name" value="DSRM_RDM1"/>
</dbReference>
<dbReference type="InterPro" id="IPR000504">
    <property type="entry name" value="RRM_dom"/>
</dbReference>
<evidence type="ECO:0000313" key="4">
    <source>
        <dbReference type="RefSeq" id="XP_013410519.1"/>
    </source>
</evidence>
<dbReference type="STRING" id="7574.A0A1S3JKT9"/>
<dbReference type="GO" id="GO:0006302">
    <property type="term" value="P:double-strand break repair"/>
    <property type="evidence" value="ECO:0007669"/>
    <property type="project" value="UniProtKB-ARBA"/>
</dbReference>
<dbReference type="Pfam" id="PF25517">
    <property type="entry name" value="DSRM_RDM1"/>
    <property type="match status" value="1"/>
</dbReference>
<name>A0A1S3JKT9_LINAN</name>
<dbReference type="Proteomes" id="UP000085678">
    <property type="component" value="Unplaced"/>
</dbReference>
<dbReference type="KEGG" id="lak:106173816"/>
<dbReference type="InParanoid" id="A0A1S3JKT9"/>
<feature type="domain" description="RRM" evidence="2">
    <location>
        <begin position="19"/>
        <end position="119"/>
    </location>
</feature>
<reference evidence="4" key="1">
    <citation type="submission" date="2025-08" db="UniProtKB">
        <authorList>
            <consortium name="RefSeq"/>
        </authorList>
    </citation>
    <scope>IDENTIFICATION</scope>
    <source>
        <tissue evidence="4">Gonads</tissue>
    </source>
</reference>
<dbReference type="InterPro" id="IPR042525">
    <property type="entry name" value="Rad52_Rad59_Rad22_sf"/>
</dbReference>
<sequence>MISTVVDLIEFMYPTDNLKNLYLTRIPLEYTDDELTAKLEEIFSKYGLLFEIQVFNKSGTERDNDSTTVGESAAQIQQYTGGFAFIKYYSAVDAARAKSDLNNKLILNGKLIRIQFARRKNHFPKSRALPVNKCYDLANYYLGFNGWNTEIISMNLDTSTGTTACCTCGVKVSVPAQGVSTTGYGEWKETFRVKITGCLFHYDTDTKMRNLKFRSQCIHPDFDNYIYMSLFPDPGQKLTAVCKAKKFSYKIALEDAFSHLIIVSVSGKISVEINTSTPCNVLEKTDGVIQINELEEPPVEDEDSFDSYYLLDDSEDQDKINEQILLALEAD</sequence>
<dbReference type="OrthoDB" id="6287754at2759"/>
<dbReference type="GO" id="GO:0003723">
    <property type="term" value="F:RNA binding"/>
    <property type="evidence" value="ECO:0007669"/>
    <property type="project" value="UniProtKB-UniRule"/>
</dbReference>
<dbReference type="SMART" id="SM00360">
    <property type="entry name" value="RRM"/>
    <property type="match status" value="1"/>
</dbReference>
<dbReference type="SUPFAM" id="SSF54928">
    <property type="entry name" value="RNA-binding domain, RBD"/>
    <property type="match status" value="1"/>
</dbReference>
<dbReference type="Gene3D" id="3.30.390.80">
    <property type="entry name" value="DNA repair protein Rad52/59/22"/>
    <property type="match status" value="1"/>
</dbReference>
<dbReference type="PROSITE" id="PS50102">
    <property type="entry name" value="RRM"/>
    <property type="match status" value="1"/>
</dbReference>
<proteinExistence type="predicted"/>
<organism evidence="3 4">
    <name type="scientific">Lingula anatina</name>
    <name type="common">Brachiopod</name>
    <name type="synonym">Lingula unguis</name>
    <dbReference type="NCBI Taxonomy" id="7574"/>
    <lineage>
        <taxon>Eukaryota</taxon>
        <taxon>Metazoa</taxon>
        <taxon>Spiralia</taxon>
        <taxon>Lophotrochozoa</taxon>
        <taxon>Brachiopoda</taxon>
        <taxon>Linguliformea</taxon>
        <taxon>Lingulata</taxon>
        <taxon>Lingulida</taxon>
        <taxon>Linguloidea</taxon>
        <taxon>Lingulidae</taxon>
        <taxon>Lingula</taxon>
    </lineage>
</organism>
<dbReference type="InterPro" id="IPR012677">
    <property type="entry name" value="Nucleotide-bd_a/b_plait_sf"/>
</dbReference>
<keyword evidence="1" id="KW-0694">RNA-binding</keyword>
<accession>A0A1S3JKT9</accession>
<evidence type="ECO:0000313" key="3">
    <source>
        <dbReference type="Proteomes" id="UP000085678"/>
    </source>
</evidence>
<dbReference type="RefSeq" id="XP_013410519.1">
    <property type="nucleotide sequence ID" value="XM_013555065.1"/>
</dbReference>